<evidence type="ECO:0000256" key="2">
    <source>
        <dbReference type="ARBA" id="ARBA00022801"/>
    </source>
</evidence>
<reference evidence="4 5" key="1">
    <citation type="submission" date="2016-10" db="EMBL/GenBank/DDBJ databases">
        <authorList>
            <person name="Varghese N."/>
            <person name="Submissions S."/>
        </authorList>
    </citation>
    <scope>NUCLEOTIDE SEQUENCE [LARGE SCALE GENOMIC DNA]</scope>
    <source>
        <strain evidence="4 5">CGMCC 1.6501</strain>
    </source>
</reference>
<proteinExistence type="predicted"/>
<dbReference type="Pfam" id="PF08797">
    <property type="entry name" value="HIRAN"/>
    <property type="match status" value="1"/>
</dbReference>
<dbReference type="SMART" id="SM00910">
    <property type="entry name" value="HIRAN"/>
    <property type="match status" value="1"/>
</dbReference>
<protein>
    <recommendedName>
        <fullName evidence="3">HIRAN domain-containing protein</fullName>
    </recommendedName>
</protein>
<evidence type="ECO:0000256" key="1">
    <source>
        <dbReference type="ARBA" id="ARBA00022723"/>
    </source>
</evidence>
<comment type="caution">
    <text evidence="4">The sequence shown here is derived from an EMBL/GenBank/DDBJ whole genome shotgun (WGS) entry which is preliminary data.</text>
</comment>
<keyword evidence="2" id="KW-0378">Hydrolase</keyword>
<dbReference type="GO" id="GO:0016818">
    <property type="term" value="F:hydrolase activity, acting on acid anhydrides, in phosphorus-containing anhydrides"/>
    <property type="evidence" value="ECO:0007669"/>
    <property type="project" value="InterPro"/>
</dbReference>
<dbReference type="GO" id="GO:0003676">
    <property type="term" value="F:nucleic acid binding"/>
    <property type="evidence" value="ECO:0007669"/>
    <property type="project" value="InterPro"/>
</dbReference>
<dbReference type="Proteomes" id="UP000183090">
    <property type="component" value="Unassembled WGS sequence"/>
</dbReference>
<accession>A0AA94KXS0</accession>
<dbReference type="EMBL" id="FOTB01000006">
    <property type="protein sequence ID" value="SFK95715.1"/>
    <property type="molecule type" value="Genomic_DNA"/>
</dbReference>
<dbReference type="Pfam" id="PF05626">
    <property type="entry name" value="DUF790"/>
    <property type="match status" value="1"/>
</dbReference>
<keyword evidence="1" id="KW-0479">Metal-binding</keyword>
<dbReference type="InterPro" id="IPR014905">
    <property type="entry name" value="HIRAN"/>
</dbReference>
<evidence type="ECO:0000313" key="4">
    <source>
        <dbReference type="EMBL" id="SFK95715.1"/>
    </source>
</evidence>
<gene>
    <name evidence="4" type="ORF">SAMN05216235_2774</name>
</gene>
<dbReference type="AlphaFoldDB" id="A0AA94KXS0"/>
<organism evidence="4 5">
    <name type="scientific">Salinicoccus halodurans</name>
    <dbReference type="NCBI Taxonomy" id="407035"/>
    <lineage>
        <taxon>Bacteria</taxon>
        <taxon>Bacillati</taxon>
        <taxon>Bacillota</taxon>
        <taxon>Bacilli</taxon>
        <taxon>Bacillales</taxon>
        <taxon>Staphylococcaceae</taxon>
        <taxon>Salinicoccus</taxon>
    </lineage>
</organism>
<feature type="domain" description="HIRAN" evidence="3">
    <location>
        <begin position="311"/>
        <end position="407"/>
    </location>
</feature>
<dbReference type="GO" id="GO:0008270">
    <property type="term" value="F:zinc ion binding"/>
    <property type="evidence" value="ECO:0007669"/>
    <property type="project" value="InterPro"/>
</dbReference>
<name>A0AA94KXS0_9STAP</name>
<dbReference type="Gene3D" id="3.40.91.30">
    <property type="match status" value="1"/>
</dbReference>
<sequence length="428" mass="50833">MEKIEYRFDKKEVSDFRNSSYGKRYNKLLLKDSKIYGLDRNIRDFILYTRKKELESLNKSTNVWTSTKYFLENHFDIFNFHDLFTKDKGLIKFFIVVSSEQGNTIEKICEDYNVHYKIYSCTIKETNVQISIFVIYAKNETGREIWRQCEYAGLRIGVYSYSDITSKSLRFYKIYNGRSFPLDKPATNNYYAALSGYRKDLRHSFKSKWEADFARFLEFQNLNWLYEDPSYFIDTGGKYYLPDFYIKKGNDSVLVEIKGRWDKRSLSHIDYSLRKSDNNHLIIDSDVIKILTDKYKTSIPSWETNKMSFVKKVVPVVGTNIANRTQYINKLSKNDSVCLIRENNNLYDEFAIMVTDELQNQIGYIKSEWASIISEFMNYGFTFDSKIEKIERNFINISIKVSNVDFNKVNKSIIDSKIKYKLLKEIFR</sequence>
<dbReference type="InterPro" id="IPR008508">
    <property type="entry name" value="Bax1"/>
</dbReference>
<evidence type="ECO:0000313" key="5">
    <source>
        <dbReference type="Proteomes" id="UP000183090"/>
    </source>
</evidence>
<evidence type="ECO:0000259" key="3">
    <source>
        <dbReference type="SMART" id="SM00910"/>
    </source>
</evidence>
<dbReference type="RefSeq" id="WP_052749885.1">
    <property type="nucleotide sequence ID" value="NZ_CP011366.1"/>
</dbReference>